<reference evidence="1 2" key="1">
    <citation type="submission" date="2021-07" db="EMBL/GenBank/DDBJ databases">
        <authorList>
            <person name="Palmer J.M."/>
        </authorList>
    </citation>
    <scope>NUCLEOTIDE SEQUENCE [LARGE SCALE GENOMIC DNA]</scope>
    <source>
        <strain evidence="1 2">AT_MEX2019</strain>
        <tissue evidence="1">Muscle</tissue>
    </source>
</reference>
<evidence type="ECO:0008006" key="3">
    <source>
        <dbReference type="Google" id="ProtNLM"/>
    </source>
</evidence>
<proteinExistence type="predicted"/>
<sequence>MVKDSAGPWRLCKQCCCWAFSSTPAGVPTKVSKRACTTSRHITMAGRTFERTCLTMTRKEEGRRT</sequence>
<keyword evidence="2" id="KW-1185">Reference proteome</keyword>
<organism evidence="1 2">
    <name type="scientific">Ataeniobius toweri</name>
    <dbReference type="NCBI Taxonomy" id="208326"/>
    <lineage>
        <taxon>Eukaryota</taxon>
        <taxon>Metazoa</taxon>
        <taxon>Chordata</taxon>
        <taxon>Craniata</taxon>
        <taxon>Vertebrata</taxon>
        <taxon>Euteleostomi</taxon>
        <taxon>Actinopterygii</taxon>
        <taxon>Neopterygii</taxon>
        <taxon>Teleostei</taxon>
        <taxon>Neoteleostei</taxon>
        <taxon>Acanthomorphata</taxon>
        <taxon>Ovalentaria</taxon>
        <taxon>Atherinomorphae</taxon>
        <taxon>Cyprinodontiformes</taxon>
        <taxon>Goodeidae</taxon>
        <taxon>Ataeniobius</taxon>
    </lineage>
</organism>
<dbReference type="Proteomes" id="UP001345963">
    <property type="component" value="Unassembled WGS sequence"/>
</dbReference>
<gene>
    <name evidence="1" type="ORF">ATANTOWER_010074</name>
</gene>
<evidence type="ECO:0000313" key="1">
    <source>
        <dbReference type="EMBL" id="MED6261791.1"/>
    </source>
</evidence>
<accession>A0ABU7CG74</accession>
<comment type="caution">
    <text evidence="1">The sequence shown here is derived from an EMBL/GenBank/DDBJ whole genome shotgun (WGS) entry which is preliminary data.</text>
</comment>
<feature type="non-terminal residue" evidence="1">
    <location>
        <position position="65"/>
    </location>
</feature>
<dbReference type="EMBL" id="JAHUTI010090767">
    <property type="protein sequence ID" value="MED6261791.1"/>
    <property type="molecule type" value="Genomic_DNA"/>
</dbReference>
<protein>
    <recommendedName>
        <fullName evidence="3">Secreted protein</fullName>
    </recommendedName>
</protein>
<name>A0ABU7CG74_9TELE</name>
<evidence type="ECO:0000313" key="2">
    <source>
        <dbReference type="Proteomes" id="UP001345963"/>
    </source>
</evidence>